<dbReference type="AlphaFoldDB" id="A0A345JRA5"/>
<gene>
    <name evidence="1" type="ORF">CGC43_04270</name>
</gene>
<evidence type="ECO:0000313" key="2">
    <source>
        <dbReference type="Proteomes" id="UP000253862"/>
    </source>
</evidence>
<reference evidence="1 2" key="1">
    <citation type="submission" date="2017-07" db="EMBL/GenBank/DDBJ databases">
        <title>Complete genome sequences and comparative analysis of the novel pathogen Francisella opportunistica.</title>
        <authorList>
            <person name="Dietrich E.A."/>
            <person name="Kingry L.C."/>
            <person name="Petersen J.M."/>
        </authorList>
    </citation>
    <scope>NUCLEOTIDE SEQUENCE [LARGE SCALE GENOMIC DNA]</scope>
    <source>
        <strain evidence="1 2">14-2155</strain>
    </source>
</reference>
<dbReference type="EMBL" id="CP022375">
    <property type="protein sequence ID" value="AXH29851.1"/>
    <property type="molecule type" value="Genomic_DNA"/>
</dbReference>
<proteinExistence type="predicted"/>
<dbReference type="SUPFAM" id="SSF53335">
    <property type="entry name" value="S-adenosyl-L-methionine-dependent methyltransferases"/>
    <property type="match status" value="1"/>
</dbReference>
<evidence type="ECO:0000313" key="1">
    <source>
        <dbReference type="EMBL" id="AXH29851.1"/>
    </source>
</evidence>
<sequence length="245" mass="28501">MNIYDQVKSNFSKAYGYSKNSTVQNQVRQLLLVQTINHSKLVNYNHTDTILNLGVRDFSEPLELSKIFCANKIDVCDIVLPKNSANIDNINTFKLNFDKDLELISGNYDLVFSNMSFQWSQNLELLIKNISNKLNNRAILAFSIVLDNNFHQIKDILRINKMHNINDILDFIKKAKLKCLYQQDLYLDINFNNFRELAKHLKSTGVNTYIGDKNKQNYKSIKKLCLNPSQFNLSYHVGIFICFKE</sequence>
<name>A0A345JRA5_9GAMM</name>
<dbReference type="KEGG" id="foo:CGC45_04250"/>
<dbReference type="InterPro" id="IPR029063">
    <property type="entry name" value="SAM-dependent_MTases_sf"/>
</dbReference>
<accession>A0A345JRA5</accession>
<dbReference type="Gene3D" id="3.40.50.150">
    <property type="entry name" value="Vaccinia Virus protein VP39"/>
    <property type="match status" value="1"/>
</dbReference>
<dbReference type="CDD" id="cd02440">
    <property type="entry name" value="AdoMet_MTases"/>
    <property type="match status" value="1"/>
</dbReference>
<dbReference type="Proteomes" id="UP000253862">
    <property type="component" value="Chromosome"/>
</dbReference>
<organism evidence="1 2">
    <name type="scientific">Francisella opportunistica</name>
    <dbReference type="NCBI Taxonomy" id="2016517"/>
    <lineage>
        <taxon>Bacteria</taxon>
        <taxon>Pseudomonadati</taxon>
        <taxon>Pseudomonadota</taxon>
        <taxon>Gammaproteobacteria</taxon>
        <taxon>Thiotrichales</taxon>
        <taxon>Francisellaceae</taxon>
        <taxon>Francisella</taxon>
    </lineage>
</organism>
<dbReference type="RefSeq" id="WP_071629120.1">
    <property type="nucleotide sequence ID" value="NZ_CP022375.1"/>
</dbReference>
<dbReference type="OrthoDB" id="9760689at2"/>
<keyword evidence="2" id="KW-1185">Reference proteome</keyword>
<protein>
    <submittedName>
        <fullName evidence="1">Biotin synthase</fullName>
    </submittedName>
</protein>